<accession>A0A7T1T568</accession>
<reference evidence="6" key="1">
    <citation type="submission" date="2020-02" db="EMBL/GenBank/DDBJ databases">
        <title>Streptomyces sp. ASO4wet.</title>
        <authorList>
            <person name="Risdian C."/>
            <person name="Landwehr W."/>
            <person name="Schupp P."/>
            <person name="Wink J."/>
        </authorList>
    </citation>
    <scope>NUCLEOTIDE SEQUENCE [LARGE SCALE GENOMIC DNA]</scope>
    <source>
        <strain evidence="6">ASO4wet</strain>
    </source>
</reference>
<evidence type="ECO:0000313" key="6">
    <source>
        <dbReference type="Proteomes" id="UP000595046"/>
    </source>
</evidence>
<keyword evidence="1" id="KW-0805">Transcription regulation</keyword>
<dbReference type="KEGG" id="sbat:G4Z16_09455"/>
<dbReference type="SUPFAM" id="SSF46894">
    <property type="entry name" value="C-terminal effector domain of the bipartite response regulators"/>
    <property type="match status" value="1"/>
</dbReference>
<dbReference type="RefSeq" id="WP_197350415.1">
    <property type="nucleotide sequence ID" value="NZ_CP048882.1"/>
</dbReference>
<dbReference type="Proteomes" id="UP000595046">
    <property type="component" value="Chromosome"/>
</dbReference>
<keyword evidence="6" id="KW-1185">Reference proteome</keyword>
<dbReference type="InterPro" id="IPR036388">
    <property type="entry name" value="WH-like_DNA-bd_sf"/>
</dbReference>
<gene>
    <name evidence="5" type="ORF">G4Z16_09455</name>
</gene>
<organism evidence="5 6">
    <name type="scientific">Streptomyces bathyalis</name>
    <dbReference type="NCBI Taxonomy" id="2710756"/>
    <lineage>
        <taxon>Bacteria</taxon>
        <taxon>Bacillati</taxon>
        <taxon>Actinomycetota</taxon>
        <taxon>Actinomycetes</taxon>
        <taxon>Kitasatosporales</taxon>
        <taxon>Streptomycetaceae</taxon>
        <taxon>Streptomyces</taxon>
    </lineage>
</organism>
<sequence length="900" mass="95978">MEAPTAWPFVGHERELDDFDEALSSEQCHAFIVHGPQGIGKSHFAQVCRARAESLGHPTGRAIAVSEPDFPLASLAHLLPPGAGVSDAVSLFASAREALTGGATGAAAVGTRTGTRAGRRFMLVVDDLDGLDEASASLTAQLLEAGAVFLLGTVGSLQNLGPVAYCLQAGGQARRADLHALSEPQTGEVMVRVLGGPVEPRTVSLLHRVSGGNPCYLREFVLNSLAEESLIDDGESWTLISDVGPTPLLSEMIERRLAGVSPETRRTLNRIALCQPVEAASLPDGAMDELEVLGFIRSLREGRRESVSLRHPAHEKVLRGAIPSPERRRILGEEAELVRARGAKRFTDKIRIASWQLAATGSADPDTLLRAATLARRTQNFRTVRELSRAACREGEDFLSRLLLAESLYELGDLAGAWEVFEEAEERTDGEFDRLLLALGRSRLLAWGFIDARKALDVNAEAAQEVSEQKHRDALTAARGAILVAFGRPEEALRVVDETDCPGSGGPEGPVRSRCFEGNCLAGVLGNGSRATALVATGRVRAGLESAREAYEERVRLDETPAIPHPVEYLSIVMFALEEEGRLDEAYKTGERGWQEALADDVAGAEALIAAALARCSLLLGRPAEARRWAAQSAGVASRNSFPGTLHIALARKAEAAALMQDVPAAAKAVEACAGLPRWGAFRSELPLGQAWLLAAQGKQQGARSVLWEAAEDARSAGHLASEARILTDIARLGDARGAEARLLHIARASDGALTAARASYVSALAAGDPERLMESAHVLAGSGASLVAAEAAASACTQWSHRGEQRPATAAENLSISLQRNCEQARTPGLTVLGAAKHLTAREAEIAGLVCSGLTNVEVAESVTISKRTVDNHLQNIYRKLGVRSRRELRAEYLKEDFS</sequence>
<evidence type="ECO:0000313" key="5">
    <source>
        <dbReference type="EMBL" id="QPP06587.1"/>
    </source>
</evidence>
<name>A0A7T1T568_9ACTN</name>
<dbReference type="SMART" id="SM00421">
    <property type="entry name" value="HTH_LUXR"/>
    <property type="match status" value="1"/>
</dbReference>
<dbReference type="PROSITE" id="PS50043">
    <property type="entry name" value="HTH_LUXR_2"/>
    <property type="match status" value="1"/>
</dbReference>
<keyword evidence="2" id="KW-0238">DNA-binding</keyword>
<dbReference type="CDD" id="cd06170">
    <property type="entry name" value="LuxR_C_like"/>
    <property type="match status" value="1"/>
</dbReference>
<dbReference type="InterPro" id="IPR041664">
    <property type="entry name" value="AAA_16"/>
</dbReference>
<dbReference type="Pfam" id="PF13191">
    <property type="entry name" value="AAA_16"/>
    <property type="match status" value="1"/>
</dbReference>
<evidence type="ECO:0000256" key="2">
    <source>
        <dbReference type="ARBA" id="ARBA00023125"/>
    </source>
</evidence>
<dbReference type="EMBL" id="CP048882">
    <property type="protein sequence ID" value="QPP06587.1"/>
    <property type="molecule type" value="Genomic_DNA"/>
</dbReference>
<keyword evidence="3" id="KW-0804">Transcription</keyword>
<dbReference type="InterPro" id="IPR016032">
    <property type="entry name" value="Sig_transdc_resp-reg_C-effctor"/>
</dbReference>
<dbReference type="PANTHER" id="PTHR44688">
    <property type="entry name" value="DNA-BINDING TRANSCRIPTIONAL ACTIVATOR DEVR_DOSR"/>
    <property type="match status" value="1"/>
</dbReference>
<dbReference type="Pfam" id="PF00196">
    <property type="entry name" value="GerE"/>
    <property type="match status" value="1"/>
</dbReference>
<proteinExistence type="predicted"/>
<dbReference type="PANTHER" id="PTHR44688:SF16">
    <property type="entry name" value="DNA-BINDING TRANSCRIPTIONAL ACTIVATOR DEVR_DOSR"/>
    <property type="match status" value="1"/>
</dbReference>
<evidence type="ECO:0000256" key="1">
    <source>
        <dbReference type="ARBA" id="ARBA00023015"/>
    </source>
</evidence>
<evidence type="ECO:0000259" key="4">
    <source>
        <dbReference type="PROSITE" id="PS50043"/>
    </source>
</evidence>
<dbReference type="GO" id="GO:0006355">
    <property type="term" value="P:regulation of DNA-templated transcription"/>
    <property type="evidence" value="ECO:0007669"/>
    <property type="project" value="InterPro"/>
</dbReference>
<dbReference type="PRINTS" id="PR00038">
    <property type="entry name" value="HTHLUXR"/>
</dbReference>
<dbReference type="Gene3D" id="1.10.10.10">
    <property type="entry name" value="Winged helix-like DNA-binding domain superfamily/Winged helix DNA-binding domain"/>
    <property type="match status" value="1"/>
</dbReference>
<dbReference type="Gene3D" id="3.40.50.300">
    <property type="entry name" value="P-loop containing nucleotide triphosphate hydrolases"/>
    <property type="match status" value="1"/>
</dbReference>
<dbReference type="InterPro" id="IPR000792">
    <property type="entry name" value="Tscrpt_reg_LuxR_C"/>
</dbReference>
<dbReference type="SUPFAM" id="SSF52540">
    <property type="entry name" value="P-loop containing nucleoside triphosphate hydrolases"/>
    <property type="match status" value="1"/>
</dbReference>
<dbReference type="InterPro" id="IPR027417">
    <property type="entry name" value="P-loop_NTPase"/>
</dbReference>
<feature type="domain" description="HTH luxR-type" evidence="4">
    <location>
        <begin position="833"/>
        <end position="898"/>
    </location>
</feature>
<dbReference type="AlphaFoldDB" id="A0A7T1T568"/>
<protein>
    <recommendedName>
        <fullName evidence="4">HTH luxR-type domain-containing protein</fullName>
    </recommendedName>
</protein>
<dbReference type="PROSITE" id="PS00622">
    <property type="entry name" value="HTH_LUXR_1"/>
    <property type="match status" value="1"/>
</dbReference>
<dbReference type="GO" id="GO:0003677">
    <property type="term" value="F:DNA binding"/>
    <property type="evidence" value="ECO:0007669"/>
    <property type="project" value="UniProtKB-KW"/>
</dbReference>
<evidence type="ECO:0000256" key="3">
    <source>
        <dbReference type="ARBA" id="ARBA00023163"/>
    </source>
</evidence>